<dbReference type="Proteomes" id="UP000043699">
    <property type="component" value="Unassembled WGS sequence"/>
</dbReference>
<feature type="transmembrane region" description="Helical" evidence="1">
    <location>
        <begin position="6"/>
        <end position="27"/>
    </location>
</feature>
<dbReference type="EMBL" id="CCXS01000001">
    <property type="protein sequence ID" value="CEG23705.1"/>
    <property type="molecule type" value="Genomic_DNA"/>
</dbReference>
<proteinExistence type="predicted"/>
<keyword evidence="1" id="KW-1133">Transmembrane helix</keyword>
<keyword evidence="1" id="KW-0812">Transmembrane</keyword>
<evidence type="ECO:0000256" key="1">
    <source>
        <dbReference type="SAM" id="Phobius"/>
    </source>
</evidence>
<accession>A0A098EPH3</accession>
<evidence type="ECO:0000313" key="3">
    <source>
        <dbReference type="Proteomes" id="UP000043699"/>
    </source>
</evidence>
<keyword evidence="1" id="KW-0472">Membrane</keyword>
<protein>
    <submittedName>
        <fullName evidence="2">Uncharacterized protein</fullName>
    </submittedName>
</protein>
<sequence>MGSSLIVVGIVLAIMISVPLALVFLVWKNTKKG</sequence>
<gene>
    <name evidence="2" type="ORF">BN1080_02709</name>
</gene>
<reference evidence="2 3" key="1">
    <citation type="submission" date="2014-09" db="EMBL/GenBank/DDBJ databases">
        <authorList>
            <person name="Urmite Genomes Urmite Genomes"/>
        </authorList>
    </citation>
    <scope>NUCLEOTIDE SEQUENCE [LARGE SCALE GENOMIC DNA]</scope>
    <source>
        <strain evidence="2 3">ES2</strain>
    </source>
</reference>
<organism evidence="2 3">
    <name type="scientific">Planococcus massiliensis</name>
    <dbReference type="NCBI Taxonomy" id="1499687"/>
    <lineage>
        <taxon>Bacteria</taxon>
        <taxon>Bacillati</taxon>
        <taxon>Bacillota</taxon>
        <taxon>Bacilli</taxon>
        <taxon>Bacillales</taxon>
        <taxon>Caryophanaceae</taxon>
        <taxon>Planococcus</taxon>
    </lineage>
</organism>
<dbReference type="AlphaFoldDB" id="A0A098EPH3"/>
<keyword evidence="3" id="KW-1185">Reference proteome</keyword>
<dbReference type="STRING" id="1499687.BN1080_02709"/>
<name>A0A098EPH3_9BACL</name>
<evidence type="ECO:0000313" key="2">
    <source>
        <dbReference type="EMBL" id="CEG23705.1"/>
    </source>
</evidence>